<dbReference type="STRING" id="1108050.A0A0B7FDH2"/>
<protein>
    <submittedName>
        <fullName evidence="2">Uncharacterized protein</fullName>
    </submittedName>
</protein>
<feature type="compositionally biased region" description="Low complexity" evidence="1">
    <location>
        <begin position="104"/>
        <end position="123"/>
    </location>
</feature>
<name>A0A0B7FDH2_THACB</name>
<dbReference type="AlphaFoldDB" id="A0A0B7FDH2"/>
<feature type="region of interest" description="Disordered" evidence="1">
    <location>
        <begin position="104"/>
        <end position="135"/>
    </location>
</feature>
<dbReference type="OrthoDB" id="3362246at2759"/>
<keyword evidence="3" id="KW-1185">Reference proteome</keyword>
<reference evidence="2 3" key="1">
    <citation type="submission" date="2014-11" db="EMBL/GenBank/DDBJ databases">
        <authorList>
            <person name="Wibberg Daniel"/>
        </authorList>
    </citation>
    <scope>NUCLEOTIDE SEQUENCE [LARGE SCALE GENOMIC DNA]</scope>
    <source>
        <strain evidence="2">Rhizoctonia solani AG1-IB 7/3/14</strain>
    </source>
</reference>
<dbReference type="PANTHER" id="PTHR37487">
    <property type="entry name" value="CHROMOSOME 1, WHOLE GENOME SHOTGUN SEQUENCE"/>
    <property type="match status" value="1"/>
</dbReference>
<evidence type="ECO:0000313" key="2">
    <source>
        <dbReference type="EMBL" id="CEL55635.1"/>
    </source>
</evidence>
<accession>A0A0B7FDH2</accession>
<proteinExistence type="predicted"/>
<evidence type="ECO:0000313" key="3">
    <source>
        <dbReference type="Proteomes" id="UP000059188"/>
    </source>
</evidence>
<evidence type="ECO:0000256" key="1">
    <source>
        <dbReference type="SAM" id="MobiDB-lite"/>
    </source>
</evidence>
<sequence>MVATALAQAGLSITAPIIPGGQAGAASIQEFGQQAGNLITWTVNIAGGTLITFMVRDSTGAVAYSAPVSVQSSADSSCLSAGSSSISGGEATGVMTTNVSAQSTSATTSQWTAPTATANTNQADSGSEKPDSRGAIHTNAARVDIARASMVDLLGLVATVAITFCYII</sequence>
<dbReference type="PANTHER" id="PTHR37487:SF2">
    <property type="entry name" value="EXPRESSED PROTEIN"/>
    <property type="match status" value="1"/>
</dbReference>
<dbReference type="EMBL" id="LN679101">
    <property type="protein sequence ID" value="CEL55635.1"/>
    <property type="molecule type" value="Genomic_DNA"/>
</dbReference>
<gene>
    <name evidence="2" type="ORF">RSOLAG1IB_01647</name>
</gene>
<organism evidence="2 3">
    <name type="scientific">Thanatephorus cucumeris (strain AG1-IB / isolate 7/3/14)</name>
    <name type="common">Lettuce bottom rot fungus</name>
    <name type="synonym">Rhizoctonia solani</name>
    <dbReference type="NCBI Taxonomy" id="1108050"/>
    <lineage>
        <taxon>Eukaryota</taxon>
        <taxon>Fungi</taxon>
        <taxon>Dikarya</taxon>
        <taxon>Basidiomycota</taxon>
        <taxon>Agaricomycotina</taxon>
        <taxon>Agaricomycetes</taxon>
        <taxon>Cantharellales</taxon>
        <taxon>Ceratobasidiaceae</taxon>
        <taxon>Rhizoctonia</taxon>
        <taxon>Rhizoctonia solani AG-1</taxon>
    </lineage>
</organism>
<dbReference type="Proteomes" id="UP000059188">
    <property type="component" value="Unassembled WGS sequence"/>
</dbReference>